<keyword evidence="3" id="KW-1185">Reference proteome</keyword>
<dbReference type="SUPFAM" id="SSF54637">
    <property type="entry name" value="Thioesterase/thiol ester dehydrase-isomerase"/>
    <property type="match status" value="1"/>
</dbReference>
<protein>
    <submittedName>
        <fullName evidence="2">Hydroxymyristoyl-ACP dehydratase</fullName>
    </submittedName>
</protein>
<evidence type="ECO:0000259" key="1">
    <source>
        <dbReference type="Pfam" id="PF22818"/>
    </source>
</evidence>
<organism evidence="2 3">
    <name type="scientific">Antarcticibacterium arcticum</name>
    <dbReference type="NCBI Taxonomy" id="2585771"/>
    <lineage>
        <taxon>Bacteria</taxon>
        <taxon>Pseudomonadati</taxon>
        <taxon>Bacteroidota</taxon>
        <taxon>Flavobacteriia</taxon>
        <taxon>Flavobacteriales</taxon>
        <taxon>Flavobacteriaceae</taxon>
        <taxon>Antarcticibacterium</taxon>
    </lineage>
</organism>
<dbReference type="InterPro" id="IPR054545">
    <property type="entry name" value="ApeI-like"/>
</dbReference>
<gene>
    <name evidence="2" type="ORF">FK178_04340</name>
</gene>
<dbReference type="InterPro" id="IPR029069">
    <property type="entry name" value="HotDog_dom_sf"/>
</dbReference>
<dbReference type="OrthoDB" id="9772788at2"/>
<dbReference type="KEGG" id="anp:FK178_04340"/>
<accession>A0A5B8YKY3</accession>
<dbReference type="RefSeq" id="WP_146831354.1">
    <property type="nucleotide sequence ID" value="NZ_CP042476.1"/>
</dbReference>
<dbReference type="EMBL" id="CP042476">
    <property type="protein sequence ID" value="QED36986.1"/>
    <property type="molecule type" value="Genomic_DNA"/>
</dbReference>
<dbReference type="Pfam" id="PF22818">
    <property type="entry name" value="ApeI-like"/>
    <property type="match status" value="1"/>
</dbReference>
<reference evidence="2 3" key="1">
    <citation type="submission" date="2019-08" db="EMBL/GenBank/DDBJ databases">
        <title>Antarcticibacterium arcticum sp. nov., a bacterium isolated from marine sediment of the Canadian Beaufort Sea.</title>
        <authorList>
            <person name="Lee Y.M."/>
            <person name="Baek K."/>
            <person name="Lee D.-H."/>
            <person name="Shin S.C."/>
            <person name="Jin Y.K."/>
            <person name="Park Y."/>
        </authorList>
    </citation>
    <scope>NUCLEOTIDE SEQUENCE [LARGE SCALE GENOMIC DNA]</scope>
    <source>
        <strain evidence="2 3">PAMC 28998</strain>
    </source>
</reference>
<dbReference type="GO" id="GO:0016829">
    <property type="term" value="F:lyase activity"/>
    <property type="evidence" value="ECO:0007669"/>
    <property type="project" value="UniProtKB-KW"/>
</dbReference>
<evidence type="ECO:0000313" key="2">
    <source>
        <dbReference type="EMBL" id="QED36986.1"/>
    </source>
</evidence>
<name>A0A5B8YKY3_9FLAO</name>
<feature type="domain" description="ApeI dehydratase-like" evidence="1">
    <location>
        <begin position="15"/>
        <end position="89"/>
    </location>
</feature>
<dbReference type="AlphaFoldDB" id="A0A5B8YKY3"/>
<proteinExistence type="predicted"/>
<dbReference type="Proteomes" id="UP000321954">
    <property type="component" value="Chromosome"/>
</dbReference>
<dbReference type="Gene3D" id="3.10.129.10">
    <property type="entry name" value="Hotdog Thioesterase"/>
    <property type="match status" value="1"/>
</dbReference>
<evidence type="ECO:0000313" key="3">
    <source>
        <dbReference type="Proteomes" id="UP000321954"/>
    </source>
</evidence>
<sequence length="122" mass="13678">MLLKDFYTVDSTSRKGEMYATRLSINKAHEIYKGHFPDMPVTPGVILMQLFKEEAERNTGKKLLLEKASNVKFTAVVDPNKDEKLILNTIITEGTEGVNLKGTAENNNATALKINAFYKINN</sequence>